<dbReference type="InterPro" id="IPR055174">
    <property type="entry name" value="Pus10_THUMP_arc"/>
</dbReference>
<keyword evidence="4 5" id="KW-0413">Isomerase</keyword>
<dbReference type="PANTHER" id="PTHR21568">
    <property type="entry name" value="TRNA PSEUDOURIDINE SYNTHASE PUS10"/>
    <property type="match status" value="1"/>
</dbReference>
<dbReference type="InterPro" id="IPR048741">
    <property type="entry name" value="Pus10-like_C"/>
</dbReference>
<dbReference type="HAMAP" id="MF_01893">
    <property type="entry name" value="Pus10_arch"/>
    <property type="match status" value="1"/>
</dbReference>
<evidence type="ECO:0000256" key="2">
    <source>
        <dbReference type="ARBA" id="ARBA00022694"/>
    </source>
</evidence>
<feature type="binding site" evidence="5">
    <location>
        <position position="305"/>
    </location>
    <ligand>
        <name>substrate</name>
    </ligand>
</feature>
<accession>A3MWX4</accession>
<dbReference type="InterPro" id="IPR020103">
    <property type="entry name" value="PsdUridine_synth_cat_dom_sf"/>
</dbReference>
<comment type="similarity">
    <text evidence="1 5">Belongs to the pseudouridine synthase Pus10 family.</text>
</comment>
<comment type="function">
    <text evidence="5">Responsible for synthesis of pseudouridine from uracil-54 and uracil-55 in the psi GC loop of transfer RNAs.</text>
</comment>
<reference evidence="7" key="1">
    <citation type="submission" date="2007-02" db="EMBL/GenBank/DDBJ databases">
        <title>Complete sequence of Pyrobaculum calidifontis JCM 11548.</title>
        <authorList>
            <consortium name="US DOE Joint Genome Institute"/>
            <person name="Copeland A."/>
            <person name="Lucas S."/>
            <person name="Lapidus A."/>
            <person name="Barry K."/>
            <person name="Glavina del Rio T."/>
            <person name="Dalin E."/>
            <person name="Tice H."/>
            <person name="Pitluck S."/>
            <person name="Chain P."/>
            <person name="Malfatti S."/>
            <person name="Shin M."/>
            <person name="Vergez L."/>
            <person name="Schmutz J."/>
            <person name="Larimer F."/>
            <person name="Land M."/>
            <person name="Hauser L."/>
            <person name="Kyrpides N."/>
            <person name="Mikhailova N."/>
            <person name="Cozen A.E."/>
            <person name="Fitz-Gibbon S.T."/>
            <person name="House C.H."/>
            <person name="Saltikov C."/>
            <person name="Lowe T.M."/>
            <person name="Richardson P."/>
        </authorList>
    </citation>
    <scope>NUCLEOTIDE SEQUENCE [LARGE SCALE GENOMIC DNA]</scope>
    <source>
        <strain evidence="7">JCM 11548</strain>
    </source>
</reference>
<organism evidence="7 8">
    <name type="scientific">Pyrobaculum calidifontis (strain DSM 21063 / JCM 11548 / VA1)</name>
    <dbReference type="NCBI Taxonomy" id="410359"/>
    <lineage>
        <taxon>Archaea</taxon>
        <taxon>Thermoproteota</taxon>
        <taxon>Thermoprotei</taxon>
        <taxon>Thermoproteales</taxon>
        <taxon>Thermoproteaceae</taxon>
        <taxon>Pyrobaculum</taxon>
    </lineage>
</organism>
<dbReference type="InterPro" id="IPR004114">
    <property type="entry name" value="THUMP_dom"/>
</dbReference>
<name>A3MWX4_PYRCJ</name>
<evidence type="ECO:0000256" key="1">
    <source>
        <dbReference type="ARBA" id="ARBA00009652"/>
    </source>
</evidence>
<evidence type="ECO:0000256" key="3">
    <source>
        <dbReference type="ARBA" id="ARBA00022884"/>
    </source>
</evidence>
<dbReference type="InterPro" id="IPR039894">
    <property type="entry name" value="Pus10-like"/>
</dbReference>
<dbReference type="NCBIfam" id="TIGR01213">
    <property type="entry name" value="pseudo_Pus10arc"/>
    <property type="match status" value="1"/>
</dbReference>
<evidence type="ECO:0000313" key="7">
    <source>
        <dbReference type="EMBL" id="ABO09141.1"/>
    </source>
</evidence>
<evidence type="ECO:0000259" key="6">
    <source>
        <dbReference type="PROSITE" id="PS51165"/>
    </source>
</evidence>
<dbReference type="Pfam" id="PF21238">
    <property type="entry name" value="Pus10_C"/>
    <property type="match status" value="1"/>
</dbReference>
<dbReference type="FunFam" id="3.30.70.3190:FF:000001">
    <property type="entry name" value="tRNA pseudouridine synthase Pus10"/>
    <property type="match status" value="1"/>
</dbReference>
<protein>
    <recommendedName>
        <fullName evidence="5">tRNA pseudouridine synthase Pus10</fullName>
        <ecNumber evidence="5">5.4.99.25</ecNumber>
    </recommendedName>
    <alternativeName>
        <fullName evidence="5">tRNA pseudouridine 54/55 synthase</fullName>
        <shortName evidence="5">Psi54/55 synthase</shortName>
    </alternativeName>
</protein>
<dbReference type="EMBL" id="CP000561">
    <property type="protein sequence ID" value="ABO09141.1"/>
    <property type="molecule type" value="Genomic_DNA"/>
</dbReference>
<keyword evidence="3 5" id="KW-0694">RNA-binding</keyword>
<dbReference type="RefSeq" id="WP_011850400.1">
    <property type="nucleotide sequence ID" value="NC_009073.1"/>
</dbReference>
<dbReference type="SUPFAM" id="SSF55120">
    <property type="entry name" value="Pseudouridine synthase"/>
    <property type="match status" value="1"/>
</dbReference>
<comment type="catalytic activity">
    <reaction evidence="5">
        <text>uridine(54) in tRNA = pseudouridine(54) in tRNA</text>
        <dbReference type="Rhea" id="RHEA:57876"/>
        <dbReference type="Rhea" id="RHEA-COMP:10193"/>
        <dbReference type="Rhea" id="RHEA-COMP:14141"/>
        <dbReference type="ChEBI" id="CHEBI:65314"/>
        <dbReference type="ChEBI" id="CHEBI:65315"/>
    </reaction>
</comment>
<proteinExistence type="inferred from homology"/>
<dbReference type="GO" id="GO:0160148">
    <property type="term" value="F:tRNA pseudouridine(55) synthase activity"/>
    <property type="evidence" value="ECO:0007669"/>
    <property type="project" value="UniProtKB-EC"/>
</dbReference>
<comment type="catalytic activity">
    <reaction evidence="5">
        <text>uridine(55) in tRNA = pseudouridine(55) in tRNA</text>
        <dbReference type="Rhea" id="RHEA:42532"/>
        <dbReference type="Rhea" id="RHEA-COMP:10101"/>
        <dbReference type="Rhea" id="RHEA-COMP:10102"/>
        <dbReference type="ChEBI" id="CHEBI:65314"/>
        <dbReference type="ChEBI" id="CHEBI:65315"/>
        <dbReference type="EC" id="5.4.99.25"/>
    </reaction>
</comment>
<dbReference type="Pfam" id="PF22023">
    <property type="entry name" value="Pus10_THUMP_arc"/>
    <property type="match status" value="1"/>
</dbReference>
<evidence type="ECO:0000313" key="8">
    <source>
        <dbReference type="Proteomes" id="UP000001431"/>
    </source>
</evidence>
<dbReference type="Proteomes" id="UP000001431">
    <property type="component" value="Chromosome"/>
</dbReference>
<dbReference type="eggNOG" id="arCOG01015">
    <property type="taxonomic scope" value="Archaea"/>
</dbReference>
<dbReference type="EC" id="5.4.99.25" evidence="5"/>
<dbReference type="KEGG" id="pcl:Pcal_1724"/>
<dbReference type="GO" id="GO:0000049">
    <property type="term" value="F:tRNA binding"/>
    <property type="evidence" value="ECO:0007669"/>
    <property type="project" value="InterPro"/>
</dbReference>
<gene>
    <name evidence="5" type="primary">pus10</name>
    <name evidence="7" type="ordered locus">Pcal_1724</name>
</gene>
<dbReference type="OrthoDB" id="10348at2157"/>
<dbReference type="PANTHER" id="PTHR21568:SF0">
    <property type="entry name" value="TRNA PSEUDOURIDINE SYNTHASE PUS10"/>
    <property type="match status" value="1"/>
</dbReference>
<dbReference type="AlphaFoldDB" id="A3MWX4"/>
<feature type="domain" description="THUMP" evidence="6">
    <location>
        <begin position="61"/>
        <end position="192"/>
    </location>
</feature>
<dbReference type="PROSITE" id="PS51165">
    <property type="entry name" value="THUMP"/>
    <property type="match status" value="1"/>
</dbReference>
<feature type="active site" description="Nucleophile" evidence="5">
    <location>
        <position position="244"/>
    </location>
</feature>
<evidence type="ECO:0000256" key="5">
    <source>
        <dbReference type="HAMAP-Rule" id="MF_01893"/>
    </source>
</evidence>
<dbReference type="STRING" id="410359.Pcal_1724"/>
<dbReference type="Gene3D" id="3.30.70.3190">
    <property type="match status" value="1"/>
</dbReference>
<dbReference type="HOGENOM" id="CLU_028780_2_0_2"/>
<keyword evidence="8" id="KW-1185">Reference proteome</keyword>
<dbReference type="GeneID" id="4909475"/>
<dbReference type="GO" id="GO:0031119">
    <property type="term" value="P:tRNA pseudouridine synthesis"/>
    <property type="evidence" value="ECO:0007669"/>
    <property type="project" value="UniProtKB-UniRule"/>
</dbReference>
<dbReference type="Gene3D" id="3.30.70.2510">
    <property type="match status" value="1"/>
</dbReference>
<dbReference type="InterPro" id="IPR005912">
    <property type="entry name" value="Pus10"/>
</dbReference>
<keyword evidence="2 5" id="KW-0819">tRNA processing</keyword>
<feature type="binding site" evidence="5">
    <location>
        <position position="376"/>
    </location>
    <ligand>
        <name>substrate</name>
    </ligand>
</feature>
<sequence length="411" mass="46491">MEVLDKALEILRAYPLCDSCLGRQFAQLGFALENWERGRAIKTLVHMKLVSEYRSGADVLNDLVKLAKTHQPTRRFLSTVGVKAEEEKCYICGGLLADVEKYAEKAAEALRGVEFETFEVGSSLPRDILEREGEVVKRFLITTGESIKHEINRRIGRELLRRLPGKKVEKLRPNVVVKIDFTTGDVSVLKNPVLLEGIYLKLSRRTSQAKKFGGVKATLLEKLQYVRDIFGGVEHVIHAGGREDADARMLGTGRPVVVEVKQPARYRADVPPLVDSDVVFKPIGYVNREEVRRIKEKAKTDIKLYRALVLSERPLTAEELSKVSELSRRTVVQFTPRRIKRLSPKKKRVRMVYDIHARLVSPHVFELYVRCQGGLYVKEFIHGDGGRTTPSVAEILNAQLDVLELDVLAVE</sequence>
<evidence type="ECO:0000256" key="4">
    <source>
        <dbReference type="ARBA" id="ARBA00023235"/>
    </source>
</evidence>